<dbReference type="CDD" id="cd00030">
    <property type="entry name" value="C2"/>
    <property type="match status" value="1"/>
</dbReference>
<dbReference type="Gene3D" id="2.130.10.10">
    <property type="entry name" value="YVTN repeat-like/Quinoprotein amine dehydrogenase"/>
    <property type="match status" value="2"/>
</dbReference>
<dbReference type="GO" id="GO:0005730">
    <property type="term" value="C:nucleolus"/>
    <property type="evidence" value="ECO:0007669"/>
    <property type="project" value="TreeGrafter"/>
</dbReference>
<dbReference type="PROSITE" id="PS50294">
    <property type="entry name" value="WD_REPEATS_REGION"/>
    <property type="match status" value="3"/>
</dbReference>
<dbReference type="InterPro" id="IPR015943">
    <property type="entry name" value="WD40/YVTN_repeat-like_dom_sf"/>
</dbReference>
<dbReference type="SMART" id="SM00320">
    <property type="entry name" value="WD40"/>
    <property type="match status" value="5"/>
</dbReference>
<dbReference type="GO" id="GO:0007219">
    <property type="term" value="P:Notch signaling pathway"/>
    <property type="evidence" value="ECO:0007669"/>
    <property type="project" value="TreeGrafter"/>
</dbReference>
<dbReference type="PROSITE" id="PS00678">
    <property type="entry name" value="WD_REPEATS_1"/>
    <property type="match status" value="3"/>
</dbReference>
<name>A0A7S4ULG9_GUITH</name>
<evidence type="ECO:0000313" key="5">
    <source>
        <dbReference type="EMBL" id="CAE2342051.1"/>
    </source>
</evidence>
<feature type="domain" description="C2" evidence="4">
    <location>
        <begin position="295"/>
        <end position="442"/>
    </location>
</feature>
<evidence type="ECO:0000256" key="3">
    <source>
        <dbReference type="PROSITE-ProRule" id="PRU00221"/>
    </source>
</evidence>
<dbReference type="GO" id="GO:0000027">
    <property type="term" value="P:ribosomal large subunit assembly"/>
    <property type="evidence" value="ECO:0007669"/>
    <property type="project" value="TreeGrafter"/>
</dbReference>
<dbReference type="InterPro" id="IPR020472">
    <property type="entry name" value="WD40_PAC1"/>
</dbReference>
<dbReference type="AlphaFoldDB" id="A0A7S4ULG9"/>
<dbReference type="SUPFAM" id="SSF50998">
    <property type="entry name" value="Quinoprotein alcohol dehydrogenase-like"/>
    <property type="match status" value="1"/>
</dbReference>
<dbReference type="InterPro" id="IPR001680">
    <property type="entry name" value="WD40_rpt"/>
</dbReference>
<organism evidence="5">
    <name type="scientific">Guillardia theta</name>
    <name type="common">Cryptophyte</name>
    <name type="synonym">Cryptomonas phi</name>
    <dbReference type="NCBI Taxonomy" id="55529"/>
    <lineage>
        <taxon>Eukaryota</taxon>
        <taxon>Cryptophyceae</taxon>
        <taxon>Pyrenomonadales</taxon>
        <taxon>Geminigeraceae</taxon>
        <taxon>Guillardia</taxon>
    </lineage>
</organism>
<feature type="repeat" description="WD" evidence="3">
    <location>
        <begin position="25"/>
        <end position="64"/>
    </location>
</feature>
<dbReference type="SMART" id="SM00239">
    <property type="entry name" value="C2"/>
    <property type="match status" value="1"/>
</dbReference>
<feature type="repeat" description="WD" evidence="3">
    <location>
        <begin position="587"/>
        <end position="614"/>
    </location>
</feature>
<dbReference type="EMBL" id="HBKN01051354">
    <property type="protein sequence ID" value="CAE2342051.1"/>
    <property type="molecule type" value="Transcribed_RNA"/>
</dbReference>
<evidence type="ECO:0000256" key="2">
    <source>
        <dbReference type="ARBA" id="ARBA00022737"/>
    </source>
</evidence>
<evidence type="ECO:0000259" key="4">
    <source>
        <dbReference type="PROSITE" id="PS50004"/>
    </source>
</evidence>
<dbReference type="InterPro" id="IPR019775">
    <property type="entry name" value="WD40_repeat_CS"/>
</dbReference>
<dbReference type="Gene3D" id="2.60.40.150">
    <property type="entry name" value="C2 domain"/>
    <property type="match status" value="1"/>
</dbReference>
<keyword evidence="1 3" id="KW-0853">WD repeat</keyword>
<dbReference type="PANTHER" id="PTHR19848">
    <property type="entry name" value="WD40 REPEAT PROTEIN"/>
    <property type="match status" value="1"/>
</dbReference>
<dbReference type="PRINTS" id="PR00320">
    <property type="entry name" value="GPROTEINBRPT"/>
</dbReference>
<keyword evidence="2" id="KW-0677">Repeat</keyword>
<dbReference type="InterPro" id="IPR036322">
    <property type="entry name" value="WD40_repeat_dom_sf"/>
</dbReference>
<feature type="repeat" description="WD" evidence="3">
    <location>
        <begin position="616"/>
        <end position="646"/>
    </location>
</feature>
<dbReference type="PROSITE" id="PS50082">
    <property type="entry name" value="WD_REPEATS_2"/>
    <property type="match status" value="4"/>
</dbReference>
<dbReference type="SUPFAM" id="SSF49562">
    <property type="entry name" value="C2 domain (Calcium/lipid-binding domain, CaLB)"/>
    <property type="match status" value="1"/>
</dbReference>
<dbReference type="InterPro" id="IPR011047">
    <property type="entry name" value="Quinoprotein_ADH-like_sf"/>
</dbReference>
<dbReference type="Pfam" id="PF00168">
    <property type="entry name" value="C2"/>
    <property type="match status" value="1"/>
</dbReference>
<dbReference type="InterPro" id="IPR035892">
    <property type="entry name" value="C2_domain_sf"/>
</dbReference>
<proteinExistence type="predicted"/>
<sequence>MHEPTIRNRQVDFCEMLSTSCERTLWGHYQTVTSLGQHENLLFSSSMDKTVRVWDMTTGECIRVIDLYFDEVVSCLAVGSGRYSLQLFTGSNYLHTFQIAEEMLQSNSTIPCLQKFNRHQGNITCLVHRRINPNIRHELAHGLVRLYTASSDRNIHVYDATFIGDKGADAEGPEPLGVLKGHNSSITALCVDDRRIFSGSMDTTVRIWDVFSFAALAMVDLQGNICNDLLSYGGRLYVATSDQSIIVMDHLQSKIITRLEGHSAYVTSLSSFTSVLVSQLHEVVQDENPSFESPRRAQSQLTMSEYRTGEECQRFCCVTISLLKARDLDVADVGMDGEGSSDPFAVVIVGGIVKVSGKLYKVEEKSARTRVMKQNRNPRWNETFFFILPEIRDIKSPTGSSVRNIPVRVEVWDWNGTGDDFMGSWHGVVGDLLPDYLTRACKISGADGTGPPDGADYGGWVPISPDALLVGRETPPAVGMRVKVSSEGQEWLKRRDNVDESKGGPGVITRVSQDKQACRVKWDTSIGRTRKGEQFPDGWECAVTYSAGKGGSYHLQVLDDKENDHGEVLIFCNTFIPVCGENFVLEPHRHFLASGSDDETIRLWDLYSHTCIAVIDTNHENKVSRLCFTSSGRLLSASQDSSIKLW</sequence>
<reference evidence="5" key="1">
    <citation type="submission" date="2021-01" db="EMBL/GenBank/DDBJ databases">
        <authorList>
            <person name="Corre E."/>
            <person name="Pelletier E."/>
            <person name="Niang G."/>
            <person name="Scheremetjew M."/>
            <person name="Finn R."/>
            <person name="Kale V."/>
            <person name="Holt S."/>
            <person name="Cochrane G."/>
            <person name="Meng A."/>
            <person name="Brown T."/>
            <person name="Cohen L."/>
        </authorList>
    </citation>
    <scope>NUCLEOTIDE SEQUENCE</scope>
    <source>
        <strain evidence="5">CCMP 2712</strain>
    </source>
</reference>
<gene>
    <name evidence="5" type="ORF">GTHE00462_LOCUS40047</name>
</gene>
<dbReference type="Pfam" id="PF00400">
    <property type="entry name" value="WD40"/>
    <property type="match status" value="5"/>
</dbReference>
<feature type="repeat" description="WD" evidence="3">
    <location>
        <begin position="179"/>
        <end position="210"/>
    </location>
</feature>
<dbReference type="SUPFAM" id="SSF50978">
    <property type="entry name" value="WD40 repeat-like"/>
    <property type="match status" value="1"/>
</dbReference>
<dbReference type="PANTHER" id="PTHR19848:SF6">
    <property type="entry name" value="E3 UBIQUITIN-PROTEIN LIGASE TRAF7"/>
    <property type="match status" value="1"/>
</dbReference>
<dbReference type="PROSITE" id="PS50004">
    <property type="entry name" value="C2"/>
    <property type="match status" value="1"/>
</dbReference>
<protein>
    <recommendedName>
        <fullName evidence="4">C2 domain-containing protein</fullName>
    </recommendedName>
</protein>
<dbReference type="InterPro" id="IPR000008">
    <property type="entry name" value="C2_dom"/>
</dbReference>
<accession>A0A7S4ULG9</accession>
<evidence type="ECO:0000256" key="1">
    <source>
        <dbReference type="ARBA" id="ARBA00022574"/>
    </source>
</evidence>